<proteinExistence type="predicted"/>
<accession>A0A1S8KYB4</accession>
<dbReference type="STRING" id="84029.CROST_42820"/>
<evidence type="ECO:0000313" key="1">
    <source>
        <dbReference type="EMBL" id="URZ13290.1"/>
    </source>
</evidence>
<dbReference type="RefSeq" id="WP_077833973.1">
    <property type="nucleotide sequence ID" value="NZ_CP096983.1"/>
</dbReference>
<dbReference type="EMBL" id="CP096983">
    <property type="protein sequence ID" value="URZ13290.1"/>
    <property type="molecule type" value="Genomic_DNA"/>
</dbReference>
<protein>
    <submittedName>
        <fullName evidence="1">Uncharacterized protein</fullName>
    </submittedName>
</protein>
<reference evidence="1 2" key="1">
    <citation type="submission" date="2022-04" db="EMBL/GenBank/DDBJ databases">
        <title>Genome sequence of C. roseum typestrain.</title>
        <authorList>
            <person name="Poehlein A."/>
            <person name="Schoch T."/>
            <person name="Duerre P."/>
            <person name="Daniel R."/>
        </authorList>
    </citation>
    <scope>NUCLEOTIDE SEQUENCE [LARGE SCALE GENOMIC DNA]</scope>
    <source>
        <strain evidence="1 2">DSM 7320</strain>
    </source>
</reference>
<dbReference type="Proteomes" id="UP000190951">
    <property type="component" value="Chromosome"/>
</dbReference>
<sequence>MNKKLSAFVTLIIMFIAGVIGFIKFRTTFMNILVIPAEIITKIHFKTSHIENALMYSGYYSLLSMIFSAIFAVSLVLLLVNLLSKTHGPNFYSSLIKMLIVMGVSGAVIYSNFWVITKDKIYFSSPTTLGSMIKLDYDDVSNIAINVNAEKGSGPILKVDLIANGNDLDLWQSVSVNDNNKSKEVRDLIFVLKTRFHTSVTVNKHGYTEYDKDINYLTN</sequence>
<keyword evidence="2" id="KW-1185">Reference proteome</keyword>
<organism evidence="1 2">
    <name type="scientific">Clostridium felsineum</name>
    <dbReference type="NCBI Taxonomy" id="36839"/>
    <lineage>
        <taxon>Bacteria</taxon>
        <taxon>Bacillati</taxon>
        <taxon>Bacillota</taxon>
        <taxon>Clostridia</taxon>
        <taxon>Eubacteriales</taxon>
        <taxon>Clostridiaceae</taxon>
        <taxon>Clostridium</taxon>
    </lineage>
</organism>
<dbReference type="KEGG" id="crw:CROST_040420"/>
<gene>
    <name evidence="1" type="ORF">CROST_040420</name>
</gene>
<dbReference type="AlphaFoldDB" id="A0A1S8KYB4"/>
<name>A0A1S8KYB4_9CLOT</name>
<evidence type="ECO:0000313" key="2">
    <source>
        <dbReference type="Proteomes" id="UP000190951"/>
    </source>
</evidence>